<keyword evidence="4" id="KW-0963">Cytoplasm</keyword>
<comment type="subcellular location">
    <subcellularLocation>
        <location evidence="2">Cytoplasm</location>
        <location evidence="2">Cytoskeleton</location>
        <location evidence="2">Flagellum axoneme</location>
    </subcellularLocation>
</comment>
<keyword evidence="9" id="KW-0966">Cell projection</keyword>
<evidence type="ECO:0000256" key="6">
    <source>
        <dbReference type="ARBA" id="ARBA00023054"/>
    </source>
</evidence>
<proteinExistence type="inferred from homology"/>
<dbReference type="EMBL" id="JABWUV010000010">
    <property type="protein sequence ID" value="KAF6324206.1"/>
    <property type="molecule type" value="Genomic_DNA"/>
</dbReference>
<evidence type="ECO:0000313" key="14">
    <source>
        <dbReference type="EMBL" id="KAF6324206.1"/>
    </source>
</evidence>
<evidence type="ECO:0000256" key="13">
    <source>
        <dbReference type="SAM" id="MobiDB-lite"/>
    </source>
</evidence>
<protein>
    <recommendedName>
        <fullName evidence="11">Dynein regulatory complex protein 12</fullName>
    </recommendedName>
</protein>
<dbReference type="InterPro" id="IPR033585">
    <property type="entry name" value="DRC12-like"/>
</dbReference>
<keyword evidence="6 12" id="KW-0175">Coiled coil</keyword>
<keyword evidence="7" id="KW-0969">Cilium</keyword>
<reference evidence="14 15" key="1">
    <citation type="journal article" date="2020" name="Nature">
        <title>Six reference-quality genomes reveal evolution of bat adaptations.</title>
        <authorList>
            <person name="Jebb D."/>
            <person name="Huang Z."/>
            <person name="Pippel M."/>
            <person name="Hughes G.M."/>
            <person name="Lavrichenko K."/>
            <person name="Devanna P."/>
            <person name="Winkler S."/>
            <person name="Jermiin L.S."/>
            <person name="Skirmuntt E.C."/>
            <person name="Katzourakis A."/>
            <person name="Burkitt-Gray L."/>
            <person name="Ray D.A."/>
            <person name="Sullivan K.A.M."/>
            <person name="Roscito J.G."/>
            <person name="Kirilenko B.M."/>
            <person name="Davalos L.M."/>
            <person name="Corthals A.P."/>
            <person name="Power M.L."/>
            <person name="Jones G."/>
            <person name="Ransome R.D."/>
            <person name="Dechmann D.K.N."/>
            <person name="Locatelli A.G."/>
            <person name="Puechmaille S.J."/>
            <person name="Fedrigo O."/>
            <person name="Jarvis E.D."/>
            <person name="Hiller M."/>
            <person name="Vernes S.C."/>
            <person name="Myers E.W."/>
            <person name="Teeling E.C."/>
        </authorList>
    </citation>
    <scope>NUCLEOTIDE SEQUENCE [LARGE SCALE GENOMIC DNA]</scope>
    <source>
        <strain evidence="14">MMyoMyo1</strain>
        <tissue evidence="14">Flight muscle</tissue>
    </source>
</reference>
<sequence>MPPKTKKERMKAGARTKKRSAGPGVEAESAGGLAALEKELLRGHLALRRGEARRARASEDQLRQRLQGLEAELEEARREGKAVYAEMRRQCQALRAEVEAGGRQREEEDRGLREQLEMRRAETAAAQGVAKQALRERDETRAQLQTHVSDVEAKCEEILQGSLDQLLAKLRALEPRWGGVGLRLHARHQEQLWQLGLNPLDLCKQPPGPLEPSKKAALM</sequence>
<dbReference type="OrthoDB" id="10264405at2759"/>
<comment type="similarity">
    <text evidence="10">Belongs to the DRC12 family.</text>
</comment>
<comment type="subunit">
    <text evidence="3">Component of the nexin-dynein regulatory complex (N-DRC).</text>
</comment>
<evidence type="ECO:0000256" key="10">
    <source>
        <dbReference type="ARBA" id="ARBA00044754"/>
    </source>
</evidence>
<dbReference type="Proteomes" id="UP000527355">
    <property type="component" value="Unassembled WGS sequence"/>
</dbReference>
<evidence type="ECO:0000256" key="4">
    <source>
        <dbReference type="ARBA" id="ARBA00022490"/>
    </source>
</evidence>
<evidence type="ECO:0000256" key="1">
    <source>
        <dbReference type="ARBA" id="ARBA00003029"/>
    </source>
</evidence>
<evidence type="ECO:0000256" key="5">
    <source>
        <dbReference type="ARBA" id="ARBA00022846"/>
    </source>
</evidence>
<organism evidence="14 15">
    <name type="scientific">Myotis myotis</name>
    <name type="common">Greater mouse-eared bat</name>
    <name type="synonym">Vespertilio myotis</name>
    <dbReference type="NCBI Taxonomy" id="51298"/>
    <lineage>
        <taxon>Eukaryota</taxon>
        <taxon>Metazoa</taxon>
        <taxon>Chordata</taxon>
        <taxon>Craniata</taxon>
        <taxon>Vertebrata</taxon>
        <taxon>Euteleostomi</taxon>
        <taxon>Mammalia</taxon>
        <taxon>Eutheria</taxon>
        <taxon>Laurasiatheria</taxon>
        <taxon>Chiroptera</taxon>
        <taxon>Yangochiroptera</taxon>
        <taxon>Vespertilionidae</taxon>
        <taxon>Myotis</taxon>
    </lineage>
</organism>
<evidence type="ECO:0000256" key="12">
    <source>
        <dbReference type="SAM" id="Coils"/>
    </source>
</evidence>
<evidence type="ECO:0000256" key="11">
    <source>
        <dbReference type="ARBA" id="ARBA00044800"/>
    </source>
</evidence>
<evidence type="ECO:0000256" key="2">
    <source>
        <dbReference type="ARBA" id="ARBA00004611"/>
    </source>
</evidence>
<feature type="coiled-coil region" evidence="12">
    <location>
        <begin position="52"/>
        <end position="86"/>
    </location>
</feature>
<keyword evidence="8" id="KW-0206">Cytoskeleton</keyword>
<accession>A0A7J7VGW8</accession>
<comment type="function">
    <text evidence="1">Component of the nexin-dynein regulatory complex (N-DRC), a key regulator of ciliary/flagellar motility which maintains the alignment and integrity of the distal axoneme and regulates microtubule sliding in motile axonemes.</text>
</comment>
<evidence type="ECO:0000256" key="8">
    <source>
        <dbReference type="ARBA" id="ARBA00023212"/>
    </source>
</evidence>
<evidence type="ECO:0000313" key="15">
    <source>
        <dbReference type="Proteomes" id="UP000527355"/>
    </source>
</evidence>
<evidence type="ECO:0000256" key="3">
    <source>
        <dbReference type="ARBA" id="ARBA00011248"/>
    </source>
</evidence>
<feature type="region of interest" description="Disordered" evidence="13">
    <location>
        <begin position="1"/>
        <end position="32"/>
    </location>
</feature>
<evidence type="ECO:0000256" key="7">
    <source>
        <dbReference type="ARBA" id="ARBA00023069"/>
    </source>
</evidence>
<comment type="caution">
    <text evidence="14">The sequence shown here is derived from an EMBL/GenBank/DDBJ whole genome shotgun (WGS) entry which is preliminary data.</text>
</comment>
<dbReference type="VEuPathDB" id="HostDB:GeneID_118664091"/>
<gene>
    <name evidence="14" type="ORF">mMyoMyo1_002201</name>
</gene>
<dbReference type="AlphaFoldDB" id="A0A7J7VGW8"/>
<dbReference type="PANTHER" id="PTHR28656:SF1">
    <property type="entry name" value="COILED-COIL DOMAIN-CONTAINING PROTEIN 153"/>
    <property type="match status" value="1"/>
</dbReference>
<dbReference type="PANTHER" id="PTHR28656">
    <property type="entry name" value="COILED-COIL DOMAIN-CONTAINING PROTEIN 153"/>
    <property type="match status" value="1"/>
</dbReference>
<keyword evidence="5" id="KW-0282">Flagellum</keyword>
<evidence type="ECO:0000256" key="9">
    <source>
        <dbReference type="ARBA" id="ARBA00023273"/>
    </source>
</evidence>
<keyword evidence="15" id="KW-1185">Reference proteome</keyword>
<feature type="compositionally biased region" description="Basic residues" evidence="13">
    <location>
        <begin position="1"/>
        <end position="20"/>
    </location>
</feature>
<name>A0A7J7VGW8_MYOMY</name>